<dbReference type="InterPro" id="IPR031463">
    <property type="entry name" value="Mic12"/>
</dbReference>
<keyword evidence="11" id="KW-0999">Mitochondrion inner membrane</keyword>
<dbReference type="GO" id="GO:0061617">
    <property type="term" value="C:MICOS complex"/>
    <property type="evidence" value="ECO:0007669"/>
    <property type="project" value="UniProtKB-UniRule"/>
</dbReference>
<dbReference type="GeneID" id="72068685"/>
<name>A0A9Q8QIX7_9HYPO</name>
<keyword evidence="8" id="KW-0472">Membrane</keyword>
<sequence length="285" mass="30663">MGFATGFTGGVTLTLSLAYLSVLAHQRTRENQSRHLRAQALALQTLVDPIPQPLPPSRSEVAAAQRAASVEVAKDRWNEEVENAVRWVQNTDWVDVREDLEARVANLWARAFGGAVDGAEKAGEKLPPAVRQAEAAAREAGSSIASAGKAAFDKAKERGARYESAVEDKALEARLAGRRQIEKAEGEAKKKASEAQGVIASALEKGRDKAHEVVDKVKSAVGLAEEQVAATAAEAVNGTARSPVAKALQQRYEKPEAKVNRTVAEVLQERYTPIDKRDNTVLRGV</sequence>
<dbReference type="RefSeq" id="XP_047844149.1">
    <property type="nucleotide sequence ID" value="XM_047988157.1"/>
</dbReference>
<proteinExistence type="inferred from homology"/>
<evidence type="ECO:0000256" key="9">
    <source>
        <dbReference type="ARBA" id="ARBA00032159"/>
    </source>
</evidence>
<evidence type="ECO:0000256" key="2">
    <source>
        <dbReference type="ARBA" id="ARBA00004370"/>
    </source>
</evidence>
<evidence type="ECO:0000256" key="3">
    <source>
        <dbReference type="ARBA" id="ARBA00009188"/>
    </source>
</evidence>
<dbReference type="Pfam" id="PF17050">
    <property type="entry name" value="AIM5"/>
    <property type="match status" value="1"/>
</dbReference>
<evidence type="ECO:0000313" key="12">
    <source>
        <dbReference type="EMBL" id="UNI20668.1"/>
    </source>
</evidence>
<comment type="subunit">
    <text evidence="11">Component of the mitochondrial contact site and cristae organizing system (MICOS) complex.</text>
</comment>
<keyword evidence="7 11" id="KW-0496">Mitochondrion</keyword>
<evidence type="ECO:0000256" key="6">
    <source>
        <dbReference type="ARBA" id="ARBA00022989"/>
    </source>
</evidence>
<dbReference type="GO" id="GO:0042407">
    <property type="term" value="P:cristae formation"/>
    <property type="evidence" value="ECO:0007669"/>
    <property type="project" value="InterPro"/>
</dbReference>
<keyword evidence="5" id="KW-0812">Transmembrane</keyword>
<dbReference type="Proteomes" id="UP000829364">
    <property type="component" value="Chromosome 6"/>
</dbReference>
<dbReference type="OrthoDB" id="4037694at2759"/>
<organism evidence="12 13">
    <name type="scientific">Purpureocillium takamizusanense</name>
    <dbReference type="NCBI Taxonomy" id="2060973"/>
    <lineage>
        <taxon>Eukaryota</taxon>
        <taxon>Fungi</taxon>
        <taxon>Dikarya</taxon>
        <taxon>Ascomycota</taxon>
        <taxon>Pezizomycotina</taxon>
        <taxon>Sordariomycetes</taxon>
        <taxon>Hypocreomycetidae</taxon>
        <taxon>Hypocreales</taxon>
        <taxon>Ophiocordycipitaceae</taxon>
        <taxon>Purpureocillium</taxon>
    </lineage>
</organism>
<accession>A0A9Q8QIX7</accession>
<keyword evidence="6" id="KW-1133">Transmembrane helix</keyword>
<dbReference type="GO" id="GO:0044284">
    <property type="term" value="C:mitochondrial crista junction"/>
    <property type="evidence" value="ECO:0007669"/>
    <property type="project" value="InterPro"/>
</dbReference>
<comment type="subcellular location">
    <subcellularLocation>
        <location evidence="2">Membrane</location>
    </subcellularLocation>
    <subcellularLocation>
        <location evidence="11">Mitochondrion inner membrane</location>
        <topology evidence="11">Single-pass membrane protein</topology>
    </subcellularLocation>
</comment>
<dbReference type="KEGG" id="ptkz:JDV02_006736"/>
<evidence type="ECO:0000256" key="5">
    <source>
        <dbReference type="ARBA" id="ARBA00022692"/>
    </source>
</evidence>
<reference evidence="12" key="1">
    <citation type="submission" date="2021-11" db="EMBL/GenBank/DDBJ databases">
        <title>Purpureocillium_takamizusanense_genome.</title>
        <authorList>
            <person name="Nguyen N.-H."/>
        </authorList>
    </citation>
    <scope>NUCLEOTIDE SEQUENCE</scope>
    <source>
        <strain evidence="12">PT3</strain>
    </source>
</reference>
<keyword evidence="13" id="KW-1185">Reference proteome</keyword>
<evidence type="ECO:0000256" key="10">
    <source>
        <dbReference type="ARBA" id="ARBA00032985"/>
    </source>
</evidence>
<evidence type="ECO:0000256" key="1">
    <source>
        <dbReference type="ARBA" id="ARBA00002689"/>
    </source>
</evidence>
<evidence type="ECO:0000256" key="11">
    <source>
        <dbReference type="RuleBase" id="RU363010"/>
    </source>
</evidence>
<protein>
    <recommendedName>
        <fullName evidence="4 11">MICOS complex subunit MIC12</fullName>
    </recommendedName>
    <alternativeName>
        <fullName evidence="10 11">Altered inheritance of mitochondria protein 5, mitochondrial</fullName>
    </alternativeName>
    <alternativeName>
        <fullName evidence="9 11">Found in mitochondrial proteome protein 51</fullName>
    </alternativeName>
</protein>
<comment type="similarity">
    <text evidence="3 11">Belongs to the MICOS complex subunit Mic12 family.</text>
</comment>
<gene>
    <name evidence="12" type="ORF">JDV02_006736</name>
</gene>
<dbReference type="AlphaFoldDB" id="A0A9Q8QIX7"/>
<dbReference type="EMBL" id="CP086359">
    <property type="protein sequence ID" value="UNI20668.1"/>
    <property type="molecule type" value="Genomic_DNA"/>
</dbReference>
<evidence type="ECO:0000256" key="4">
    <source>
        <dbReference type="ARBA" id="ARBA00018170"/>
    </source>
</evidence>
<evidence type="ECO:0000256" key="8">
    <source>
        <dbReference type="ARBA" id="ARBA00023136"/>
    </source>
</evidence>
<comment type="function">
    <text evidence="1 11">Component of the MICOS complex, a large protein complex of the mitochondrial inner membrane that plays crucial roles in the maintenance of crista junctions, inner membrane architecture, and formation of contact sites to the outer membrane.</text>
</comment>
<evidence type="ECO:0000313" key="13">
    <source>
        <dbReference type="Proteomes" id="UP000829364"/>
    </source>
</evidence>
<evidence type="ECO:0000256" key="7">
    <source>
        <dbReference type="ARBA" id="ARBA00023128"/>
    </source>
</evidence>